<evidence type="ECO:0000313" key="2">
    <source>
        <dbReference type="Proteomes" id="UP000294847"/>
    </source>
</evidence>
<dbReference type="AlphaFoldDB" id="A0A4P7NBQ9"/>
<evidence type="ECO:0000313" key="1">
    <source>
        <dbReference type="EMBL" id="QBZ58546.1"/>
    </source>
</evidence>
<accession>A0A4P7NBQ9</accession>
<gene>
    <name evidence="1" type="ORF">PoMZ_03501</name>
</gene>
<name>A0A4P7NBQ9_PYROR</name>
<organism evidence="1 2">
    <name type="scientific">Pyricularia oryzae</name>
    <name type="common">Rice blast fungus</name>
    <name type="synonym">Magnaporthe oryzae</name>
    <dbReference type="NCBI Taxonomy" id="318829"/>
    <lineage>
        <taxon>Eukaryota</taxon>
        <taxon>Fungi</taxon>
        <taxon>Dikarya</taxon>
        <taxon>Ascomycota</taxon>
        <taxon>Pezizomycotina</taxon>
        <taxon>Sordariomycetes</taxon>
        <taxon>Sordariomycetidae</taxon>
        <taxon>Magnaporthales</taxon>
        <taxon>Pyriculariaceae</taxon>
        <taxon>Pyricularia</taxon>
    </lineage>
</organism>
<proteinExistence type="predicted"/>
<sequence>MFKPVPIASTPPDAKLPVVQTGIASLSISEERR</sequence>
<protein>
    <submittedName>
        <fullName evidence="1">Uncharacterized protein</fullName>
    </submittedName>
</protein>
<dbReference type="EMBL" id="CP034206">
    <property type="protein sequence ID" value="QBZ58546.1"/>
    <property type="molecule type" value="Genomic_DNA"/>
</dbReference>
<dbReference type="Proteomes" id="UP000294847">
    <property type="component" value="Chromosome 3"/>
</dbReference>
<reference evidence="1 2" key="1">
    <citation type="journal article" date="2019" name="Mol. Biol. Evol.">
        <title>Blast fungal genomes show frequent chromosomal changes, gene gains and losses, and effector gene turnover.</title>
        <authorList>
            <person name="Gomez Luciano L.B."/>
            <person name="Jason Tsai I."/>
            <person name="Chuma I."/>
            <person name="Tosa Y."/>
            <person name="Chen Y.H."/>
            <person name="Li J.Y."/>
            <person name="Li M.Y."/>
            <person name="Jade Lu M.Y."/>
            <person name="Nakayashiki H."/>
            <person name="Li W.H."/>
        </authorList>
    </citation>
    <scope>NUCLEOTIDE SEQUENCE [LARGE SCALE GENOMIC DNA]</scope>
    <source>
        <strain evidence="1">MZ5-1-6</strain>
    </source>
</reference>